<dbReference type="PANTHER" id="PTHR43124:SF10">
    <property type="entry name" value="PURINE EFFLUX PUMP PBUE"/>
    <property type="match status" value="1"/>
</dbReference>
<gene>
    <name evidence="9" type="ORF">ACFFSY_14235</name>
</gene>
<sequence length="397" mass="41854">MSNSWKIYLLALVSFLIGTSEYVLSGILDRVAGALDVSLAAAGQLITIFSLVYGLFTPILMAMTARMDRKKLILYSVGLFVISNIFAFVLPGYGWFMGARILMAVGAGTVVVTALNIAAKIAPEGRQASSIATVVMGFTASLIISVPLGRVIANVYGWKTVFAAVAMLGIVAIVILALTLPEVKGDAPIPLRKQLSLLKKPKVALGLSVTFFWVGGYSIAYTYLSPFLLQVSGLPERYLSGTLLVFGIASLIGSKLGGYSTDRWGVYRTLLGGMAIHILMLVLLSLVTDSPAGVIAILLVWSFSAWSTGPTQQYHLTTIEPEATGVMLGLNQSMMQLSMAAGAGLGGAAIETVSLSFTPWLGAAGVAVAIVAALLICRLNGKQKSARYHAATASNDH</sequence>
<feature type="transmembrane region" description="Helical" evidence="7">
    <location>
        <begin position="203"/>
        <end position="223"/>
    </location>
</feature>
<dbReference type="PROSITE" id="PS50850">
    <property type="entry name" value="MFS"/>
    <property type="match status" value="1"/>
</dbReference>
<dbReference type="CDD" id="cd17324">
    <property type="entry name" value="MFS_NepI_like"/>
    <property type="match status" value="1"/>
</dbReference>
<dbReference type="InterPro" id="IPR020846">
    <property type="entry name" value="MFS_dom"/>
</dbReference>
<keyword evidence="4 7" id="KW-0812">Transmembrane</keyword>
<dbReference type="RefSeq" id="WP_377495029.1">
    <property type="nucleotide sequence ID" value="NZ_JBHMDO010000023.1"/>
</dbReference>
<dbReference type="InterPro" id="IPR011701">
    <property type="entry name" value="MFS"/>
</dbReference>
<dbReference type="InterPro" id="IPR050189">
    <property type="entry name" value="MFS_Efflux_Transporters"/>
</dbReference>
<feature type="transmembrane region" description="Helical" evidence="7">
    <location>
        <begin position="131"/>
        <end position="149"/>
    </location>
</feature>
<name>A0ABV5KPD1_9BACL</name>
<feature type="transmembrane region" description="Helical" evidence="7">
    <location>
        <begin position="161"/>
        <end position="183"/>
    </location>
</feature>
<dbReference type="Pfam" id="PF07690">
    <property type="entry name" value="MFS_1"/>
    <property type="match status" value="1"/>
</dbReference>
<dbReference type="EMBL" id="JBHMDO010000023">
    <property type="protein sequence ID" value="MFB9327084.1"/>
    <property type="molecule type" value="Genomic_DNA"/>
</dbReference>
<accession>A0ABV5KPD1</accession>
<evidence type="ECO:0000256" key="1">
    <source>
        <dbReference type="ARBA" id="ARBA00004651"/>
    </source>
</evidence>
<evidence type="ECO:0000256" key="4">
    <source>
        <dbReference type="ARBA" id="ARBA00022692"/>
    </source>
</evidence>
<dbReference type="PANTHER" id="PTHR43124">
    <property type="entry name" value="PURINE EFFLUX PUMP PBUE"/>
    <property type="match status" value="1"/>
</dbReference>
<comment type="caution">
    <text evidence="9">The sequence shown here is derived from an EMBL/GenBank/DDBJ whole genome shotgun (WGS) entry which is preliminary data.</text>
</comment>
<reference evidence="9 10" key="1">
    <citation type="submission" date="2024-09" db="EMBL/GenBank/DDBJ databases">
        <authorList>
            <person name="Sun Q."/>
            <person name="Mori K."/>
        </authorList>
    </citation>
    <scope>NUCLEOTIDE SEQUENCE [LARGE SCALE GENOMIC DNA]</scope>
    <source>
        <strain evidence="9 10">TISTR 2452</strain>
    </source>
</reference>
<feature type="transmembrane region" description="Helical" evidence="7">
    <location>
        <begin position="357"/>
        <end position="377"/>
    </location>
</feature>
<feature type="transmembrane region" description="Helical" evidence="7">
    <location>
        <begin position="101"/>
        <end position="119"/>
    </location>
</feature>
<protein>
    <submittedName>
        <fullName evidence="9">MFS transporter</fullName>
    </submittedName>
</protein>
<keyword evidence="10" id="KW-1185">Reference proteome</keyword>
<evidence type="ECO:0000256" key="7">
    <source>
        <dbReference type="SAM" id="Phobius"/>
    </source>
</evidence>
<feature type="domain" description="Major facilitator superfamily (MFS) profile" evidence="8">
    <location>
        <begin position="6"/>
        <end position="384"/>
    </location>
</feature>
<keyword evidence="2" id="KW-0813">Transport</keyword>
<dbReference type="Proteomes" id="UP001589747">
    <property type="component" value="Unassembled WGS sequence"/>
</dbReference>
<feature type="transmembrane region" description="Helical" evidence="7">
    <location>
        <begin position="278"/>
        <end position="301"/>
    </location>
</feature>
<keyword evidence="5 7" id="KW-1133">Transmembrane helix</keyword>
<evidence type="ECO:0000313" key="9">
    <source>
        <dbReference type="EMBL" id="MFB9327084.1"/>
    </source>
</evidence>
<dbReference type="Gene3D" id="1.20.1250.20">
    <property type="entry name" value="MFS general substrate transporter like domains"/>
    <property type="match status" value="1"/>
</dbReference>
<evidence type="ECO:0000256" key="6">
    <source>
        <dbReference type="ARBA" id="ARBA00023136"/>
    </source>
</evidence>
<feature type="transmembrane region" description="Helical" evidence="7">
    <location>
        <begin position="41"/>
        <end position="60"/>
    </location>
</feature>
<feature type="transmembrane region" description="Helical" evidence="7">
    <location>
        <begin position="72"/>
        <end position="95"/>
    </location>
</feature>
<keyword evidence="3" id="KW-1003">Cell membrane</keyword>
<keyword evidence="6 7" id="KW-0472">Membrane</keyword>
<dbReference type="SUPFAM" id="SSF103473">
    <property type="entry name" value="MFS general substrate transporter"/>
    <property type="match status" value="1"/>
</dbReference>
<comment type="subcellular location">
    <subcellularLocation>
        <location evidence="1">Cell membrane</location>
        <topology evidence="1">Multi-pass membrane protein</topology>
    </subcellularLocation>
</comment>
<feature type="transmembrane region" description="Helical" evidence="7">
    <location>
        <begin position="238"/>
        <end position="257"/>
    </location>
</feature>
<evidence type="ECO:0000256" key="2">
    <source>
        <dbReference type="ARBA" id="ARBA00022448"/>
    </source>
</evidence>
<proteinExistence type="predicted"/>
<evidence type="ECO:0000256" key="5">
    <source>
        <dbReference type="ARBA" id="ARBA00022989"/>
    </source>
</evidence>
<organism evidence="9 10">
    <name type="scientific">Paenibacillus aurantiacus</name>
    <dbReference type="NCBI Taxonomy" id="1936118"/>
    <lineage>
        <taxon>Bacteria</taxon>
        <taxon>Bacillati</taxon>
        <taxon>Bacillota</taxon>
        <taxon>Bacilli</taxon>
        <taxon>Bacillales</taxon>
        <taxon>Paenibacillaceae</taxon>
        <taxon>Paenibacillus</taxon>
    </lineage>
</organism>
<dbReference type="InterPro" id="IPR036259">
    <property type="entry name" value="MFS_trans_sf"/>
</dbReference>
<evidence type="ECO:0000313" key="10">
    <source>
        <dbReference type="Proteomes" id="UP001589747"/>
    </source>
</evidence>
<evidence type="ECO:0000256" key="3">
    <source>
        <dbReference type="ARBA" id="ARBA00022475"/>
    </source>
</evidence>
<evidence type="ECO:0000259" key="8">
    <source>
        <dbReference type="PROSITE" id="PS50850"/>
    </source>
</evidence>